<dbReference type="Proteomes" id="UP000319516">
    <property type="component" value="Unassembled WGS sequence"/>
</dbReference>
<dbReference type="InterPro" id="IPR029021">
    <property type="entry name" value="Prot-tyrosine_phosphatase-like"/>
</dbReference>
<reference evidence="4 5" key="1">
    <citation type="submission" date="2019-06" db="EMBL/GenBank/DDBJ databases">
        <title>Sequencing the genomes of 1000 actinobacteria strains.</title>
        <authorList>
            <person name="Klenk H.-P."/>
        </authorList>
    </citation>
    <scope>NUCLEOTIDE SEQUENCE [LARGE SCALE GENOMIC DNA]</scope>
    <source>
        <strain evidence="4 5">DSM 12335</strain>
    </source>
</reference>
<gene>
    <name evidence="4" type="ORF">FB467_2089</name>
</gene>
<dbReference type="InterPro" id="IPR000387">
    <property type="entry name" value="Tyr_Pase_dom"/>
</dbReference>
<evidence type="ECO:0000313" key="4">
    <source>
        <dbReference type="EMBL" id="TQL50962.1"/>
    </source>
</evidence>
<feature type="region of interest" description="Disordered" evidence="2">
    <location>
        <begin position="1"/>
        <end position="23"/>
    </location>
</feature>
<proteinExistence type="inferred from homology"/>
<accession>A0A542YS86</accession>
<dbReference type="PANTHER" id="PTHR31126">
    <property type="entry name" value="TYROSINE-PROTEIN PHOSPHATASE"/>
    <property type="match status" value="1"/>
</dbReference>
<dbReference type="PROSITE" id="PS50056">
    <property type="entry name" value="TYR_PHOSPHATASE_2"/>
    <property type="match status" value="1"/>
</dbReference>
<evidence type="ECO:0000259" key="3">
    <source>
        <dbReference type="PROSITE" id="PS50056"/>
    </source>
</evidence>
<dbReference type="OrthoDB" id="1188001at2"/>
<dbReference type="RefSeq" id="WP_141785022.1">
    <property type="nucleotide sequence ID" value="NZ_BAAAIK010000002.1"/>
</dbReference>
<dbReference type="PROSITE" id="PS00383">
    <property type="entry name" value="TYR_PHOSPHATASE_1"/>
    <property type="match status" value="1"/>
</dbReference>
<dbReference type="PANTHER" id="PTHR31126:SF10">
    <property type="entry name" value="PROTEIN PHOSPHATASE, PUTATIVE (AFU_ORTHOLOGUE AFUA_6G06650)-RELATED"/>
    <property type="match status" value="1"/>
</dbReference>
<dbReference type="InterPro" id="IPR016130">
    <property type="entry name" value="Tyr_Pase_AS"/>
</dbReference>
<dbReference type="SUPFAM" id="SSF52799">
    <property type="entry name" value="(Phosphotyrosine protein) phosphatases II"/>
    <property type="match status" value="1"/>
</dbReference>
<comment type="caution">
    <text evidence="4">The sequence shown here is derived from an EMBL/GenBank/DDBJ whole genome shotgun (WGS) entry which is preliminary data.</text>
</comment>
<dbReference type="InterPro" id="IPR026893">
    <property type="entry name" value="Tyr/Ser_Pase_IphP-type"/>
</dbReference>
<protein>
    <submittedName>
        <fullName evidence="4">Protein-tyrosine phosphatase</fullName>
    </submittedName>
</protein>
<feature type="domain" description="Tyrosine specific protein phosphatases" evidence="3">
    <location>
        <begin position="112"/>
        <end position="158"/>
    </location>
</feature>
<name>A0A542YS86_9MICO</name>
<evidence type="ECO:0000256" key="2">
    <source>
        <dbReference type="SAM" id="MobiDB-lite"/>
    </source>
</evidence>
<evidence type="ECO:0000256" key="1">
    <source>
        <dbReference type="ARBA" id="ARBA00009580"/>
    </source>
</evidence>
<sequence>MTSDAVGSRLEVPGTHNFREVAPGTLRPGSLYRSDALHRLTRAGRRALAELGIAVVIDLRSAIDRRVGGRDRLRGTGARRVSIPISGSPLHRDPESVTLRGVYRTVLTEHHADLGRAIRVIADAEGPVVVHCTAGKDRTGLVVALLLLALEVDAETVLADYTATEANLAGEWTDRIVRKVRRLRVLVTDSILEVLAQSPEAVLRESLEWIESEHGGVRDYLAAAGVDAEVLARLRRNLLPAGAPGSATS</sequence>
<keyword evidence="5" id="KW-1185">Reference proteome</keyword>
<evidence type="ECO:0000313" key="5">
    <source>
        <dbReference type="Proteomes" id="UP000319516"/>
    </source>
</evidence>
<dbReference type="Gene3D" id="3.90.190.10">
    <property type="entry name" value="Protein tyrosine phosphatase superfamily"/>
    <property type="match status" value="1"/>
</dbReference>
<dbReference type="GO" id="GO:0004721">
    <property type="term" value="F:phosphoprotein phosphatase activity"/>
    <property type="evidence" value="ECO:0007669"/>
    <property type="project" value="InterPro"/>
</dbReference>
<dbReference type="Pfam" id="PF13350">
    <property type="entry name" value="Y_phosphatase3"/>
    <property type="match status" value="1"/>
</dbReference>
<organism evidence="4 5">
    <name type="scientific">Ornithinicoccus hortensis</name>
    <dbReference type="NCBI Taxonomy" id="82346"/>
    <lineage>
        <taxon>Bacteria</taxon>
        <taxon>Bacillati</taxon>
        <taxon>Actinomycetota</taxon>
        <taxon>Actinomycetes</taxon>
        <taxon>Micrococcales</taxon>
        <taxon>Intrasporangiaceae</taxon>
        <taxon>Ornithinicoccus</taxon>
    </lineage>
</organism>
<dbReference type="EMBL" id="VFOP01000001">
    <property type="protein sequence ID" value="TQL50962.1"/>
    <property type="molecule type" value="Genomic_DNA"/>
</dbReference>
<comment type="similarity">
    <text evidence="1">Belongs to the protein-tyrosine phosphatase family.</text>
</comment>
<dbReference type="AlphaFoldDB" id="A0A542YS86"/>